<accession>A0ABV5T361</accession>
<dbReference type="InterPro" id="IPR011712">
    <property type="entry name" value="Sig_transdc_His_kin_sub3_dim/P"/>
</dbReference>
<feature type="transmembrane region" description="Helical" evidence="16">
    <location>
        <begin position="78"/>
        <end position="99"/>
    </location>
</feature>
<keyword evidence="7" id="KW-0963">Cytoplasm</keyword>
<evidence type="ECO:0000256" key="13">
    <source>
        <dbReference type="ARBA" id="ARBA00023014"/>
    </source>
</evidence>
<evidence type="ECO:0000259" key="17">
    <source>
        <dbReference type="PROSITE" id="PS50109"/>
    </source>
</evidence>
<feature type="transmembrane region" description="Helical" evidence="16">
    <location>
        <begin position="20"/>
        <end position="43"/>
    </location>
</feature>
<dbReference type="InterPro" id="IPR005467">
    <property type="entry name" value="His_kinase_dom"/>
</dbReference>
<comment type="subcellular location">
    <subcellularLocation>
        <location evidence="3">Cytoplasm</location>
    </subcellularLocation>
</comment>
<evidence type="ECO:0000256" key="9">
    <source>
        <dbReference type="ARBA" id="ARBA00022723"/>
    </source>
</evidence>
<evidence type="ECO:0000256" key="1">
    <source>
        <dbReference type="ARBA" id="ARBA00000085"/>
    </source>
</evidence>
<keyword evidence="11" id="KW-0408">Iron</keyword>
<evidence type="ECO:0000313" key="18">
    <source>
        <dbReference type="EMBL" id="MFB9647044.1"/>
    </source>
</evidence>
<reference evidence="18 19" key="1">
    <citation type="submission" date="2024-09" db="EMBL/GenBank/DDBJ databases">
        <authorList>
            <person name="Sun Q."/>
            <person name="Mori K."/>
        </authorList>
    </citation>
    <scope>NUCLEOTIDE SEQUENCE [LARGE SCALE GENOMIC DNA]</scope>
    <source>
        <strain evidence="18 19">JCM 1342</strain>
    </source>
</reference>
<dbReference type="InterPro" id="IPR050482">
    <property type="entry name" value="Sensor_HK_TwoCompSys"/>
</dbReference>
<dbReference type="Proteomes" id="UP001589611">
    <property type="component" value="Unassembled WGS sequence"/>
</dbReference>
<dbReference type="Gene3D" id="1.20.5.1930">
    <property type="match status" value="1"/>
</dbReference>
<dbReference type="CDD" id="cd16917">
    <property type="entry name" value="HATPase_UhpB-NarQ-NarX-like"/>
    <property type="match status" value="1"/>
</dbReference>
<evidence type="ECO:0000256" key="5">
    <source>
        <dbReference type="ARBA" id="ARBA00017322"/>
    </source>
</evidence>
<feature type="domain" description="Histidine kinase" evidence="17">
    <location>
        <begin position="327"/>
        <end position="420"/>
    </location>
</feature>
<dbReference type="Pfam" id="PF07730">
    <property type="entry name" value="HisKA_3"/>
    <property type="match status" value="1"/>
</dbReference>
<evidence type="ECO:0000256" key="6">
    <source>
        <dbReference type="ARBA" id="ARBA00022485"/>
    </source>
</evidence>
<evidence type="ECO:0000256" key="15">
    <source>
        <dbReference type="ARBA" id="ARBA00030800"/>
    </source>
</evidence>
<protein>
    <recommendedName>
        <fullName evidence="5">Oxygen sensor histidine kinase NreB</fullName>
        <ecNumber evidence="4">2.7.13.3</ecNumber>
    </recommendedName>
    <alternativeName>
        <fullName evidence="15">Nitrogen regulation protein B</fullName>
    </alternativeName>
</protein>
<evidence type="ECO:0000313" key="19">
    <source>
        <dbReference type="Proteomes" id="UP001589611"/>
    </source>
</evidence>
<evidence type="ECO:0000256" key="11">
    <source>
        <dbReference type="ARBA" id="ARBA00023004"/>
    </source>
</evidence>
<keyword evidence="6" id="KW-0004">4Fe-4S</keyword>
<dbReference type="InterPro" id="IPR036890">
    <property type="entry name" value="HATPase_C_sf"/>
</dbReference>
<evidence type="ECO:0000256" key="16">
    <source>
        <dbReference type="SAM" id="Phobius"/>
    </source>
</evidence>
<dbReference type="InterPro" id="IPR017205">
    <property type="entry name" value="Sig_transdc_His_kinase_ChrS"/>
</dbReference>
<keyword evidence="16" id="KW-1133">Transmembrane helix</keyword>
<keyword evidence="19" id="KW-1185">Reference proteome</keyword>
<comment type="caution">
    <text evidence="18">The sequence shown here is derived from an EMBL/GenBank/DDBJ whole genome shotgun (WGS) entry which is preliminary data.</text>
</comment>
<evidence type="ECO:0000256" key="4">
    <source>
        <dbReference type="ARBA" id="ARBA00012438"/>
    </source>
</evidence>
<comment type="catalytic activity">
    <reaction evidence="1">
        <text>ATP + protein L-histidine = ADP + protein N-phospho-L-histidine.</text>
        <dbReference type="EC" id="2.7.13.3"/>
    </reaction>
</comment>
<name>A0ABV5T361_9MICO</name>
<dbReference type="RefSeq" id="WP_344714781.1">
    <property type="nucleotide sequence ID" value="NZ_BAAAWH010000001.1"/>
</dbReference>
<dbReference type="GO" id="GO:0016301">
    <property type="term" value="F:kinase activity"/>
    <property type="evidence" value="ECO:0007669"/>
    <property type="project" value="UniProtKB-KW"/>
</dbReference>
<gene>
    <name evidence="18" type="ORF">ACFFPJ_14700</name>
</gene>
<evidence type="ECO:0000256" key="10">
    <source>
        <dbReference type="ARBA" id="ARBA00022777"/>
    </source>
</evidence>
<comment type="function">
    <text evidence="14">Member of the two-component regulatory system NreB/NreC involved in the control of dissimilatory nitrate/nitrite reduction in response to oxygen. NreB functions as a direct oxygen sensor histidine kinase which is autophosphorylated, in the absence of oxygen, probably at the conserved histidine residue, and transfers its phosphate group probably to a conserved aspartate residue of NreC. NreB/NreC activates the expression of the nitrate (narGHJI) and nitrite (nir) reductase operons, as well as the putative nitrate transporter gene narT.</text>
</comment>
<dbReference type="InterPro" id="IPR004358">
    <property type="entry name" value="Sig_transdc_His_kin-like_C"/>
</dbReference>
<dbReference type="SMART" id="SM00387">
    <property type="entry name" value="HATPase_c"/>
    <property type="match status" value="1"/>
</dbReference>
<dbReference type="EC" id="2.7.13.3" evidence="4"/>
<evidence type="ECO:0000256" key="7">
    <source>
        <dbReference type="ARBA" id="ARBA00022490"/>
    </source>
</evidence>
<dbReference type="Pfam" id="PF02518">
    <property type="entry name" value="HATPase_c"/>
    <property type="match status" value="1"/>
</dbReference>
<dbReference type="PANTHER" id="PTHR24421:SF62">
    <property type="entry name" value="SENSORY TRANSDUCTION HISTIDINE KINASE"/>
    <property type="match status" value="1"/>
</dbReference>
<keyword evidence="13" id="KW-0411">Iron-sulfur</keyword>
<feature type="transmembrane region" description="Helical" evidence="16">
    <location>
        <begin position="119"/>
        <end position="137"/>
    </location>
</feature>
<keyword evidence="10 18" id="KW-0418">Kinase</keyword>
<dbReference type="EMBL" id="JBHMBE010000004">
    <property type="protein sequence ID" value="MFB9647044.1"/>
    <property type="molecule type" value="Genomic_DNA"/>
</dbReference>
<dbReference type="Gene3D" id="3.30.565.10">
    <property type="entry name" value="Histidine kinase-like ATPase, C-terminal domain"/>
    <property type="match status" value="1"/>
</dbReference>
<keyword evidence="16" id="KW-0472">Membrane</keyword>
<sequence length="425" mass="45476">MSIETELREDIARAERRESVFYAVLPYVLLAISTVLTLLRNGWGERVDLPAALGLTLVTTVWLARFSHAQGGRRSGTLIAVSYTGLMITAAALVVLSPWYGIFAFVGYIHAFLLLTGPWRYLGVAATSMIMAVSYVGGWDTIAEGNWGVWAAISAVTGVLAGTSFYFADSTDVNGRKQKRVLALLHDANAKLEAALEENSGLHAQLLVHAREAGVLDERQRIAGDLHDTLAQSLAGILTQLQAAEQTMVDAPEARRHLTNALALARESLTDARRTIHAVEPDALAHAQLPEAIGEVTRRWAEAHSVDAVFAVTGDARPLHTDVEATLLRAAQEALTNVAKHAKAGRVGLTLSYMEDLVTLDVRDDGVGFAPDPARTTTSRDGGFGLTAMRHRVRLLAGRVVIESEPGAGTALSATVPAIPVGSTQ</sequence>
<dbReference type="InterPro" id="IPR003594">
    <property type="entry name" value="HATPase_dom"/>
</dbReference>
<dbReference type="PANTHER" id="PTHR24421">
    <property type="entry name" value="NITRATE/NITRITE SENSOR PROTEIN NARX-RELATED"/>
    <property type="match status" value="1"/>
</dbReference>
<proteinExistence type="predicted"/>
<feature type="transmembrane region" description="Helical" evidence="16">
    <location>
        <begin position="149"/>
        <end position="168"/>
    </location>
</feature>
<organism evidence="18 19">
    <name type="scientific">Microbacterium terregens</name>
    <dbReference type="NCBI Taxonomy" id="69363"/>
    <lineage>
        <taxon>Bacteria</taxon>
        <taxon>Bacillati</taxon>
        <taxon>Actinomycetota</taxon>
        <taxon>Actinomycetes</taxon>
        <taxon>Micrococcales</taxon>
        <taxon>Microbacteriaceae</taxon>
        <taxon>Microbacterium</taxon>
    </lineage>
</organism>
<keyword evidence="8" id="KW-0808">Transferase</keyword>
<comment type="cofactor">
    <cofactor evidence="2">
        <name>[4Fe-4S] cluster</name>
        <dbReference type="ChEBI" id="CHEBI:49883"/>
    </cofactor>
</comment>
<evidence type="ECO:0000256" key="2">
    <source>
        <dbReference type="ARBA" id="ARBA00001966"/>
    </source>
</evidence>
<keyword evidence="16" id="KW-0812">Transmembrane</keyword>
<keyword evidence="12" id="KW-0902">Two-component regulatory system</keyword>
<evidence type="ECO:0000256" key="3">
    <source>
        <dbReference type="ARBA" id="ARBA00004496"/>
    </source>
</evidence>
<evidence type="ECO:0000256" key="12">
    <source>
        <dbReference type="ARBA" id="ARBA00023012"/>
    </source>
</evidence>
<feature type="transmembrane region" description="Helical" evidence="16">
    <location>
        <begin position="49"/>
        <end position="66"/>
    </location>
</feature>
<dbReference type="PRINTS" id="PR00344">
    <property type="entry name" value="BCTRLSENSOR"/>
</dbReference>
<dbReference type="PROSITE" id="PS50109">
    <property type="entry name" value="HIS_KIN"/>
    <property type="match status" value="1"/>
</dbReference>
<evidence type="ECO:0000256" key="8">
    <source>
        <dbReference type="ARBA" id="ARBA00022679"/>
    </source>
</evidence>
<keyword evidence="9" id="KW-0479">Metal-binding</keyword>
<dbReference type="PIRSF" id="PIRSF037434">
    <property type="entry name" value="STHK_ChrS"/>
    <property type="match status" value="1"/>
</dbReference>
<dbReference type="SUPFAM" id="SSF55874">
    <property type="entry name" value="ATPase domain of HSP90 chaperone/DNA topoisomerase II/histidine kinase"/>
    <property type="match status" value="1"/>
</dbReference>
<evidence type="ECO:0000256" key="14">
    <source>
        <dbReference type="ARBA" id="ARBA00024827"/>
    </source>
</evidence>